<dbReference type="GO" id="GO:0005509">
    <property type="term" value="F:calcium ion binding"/>
    <property type="evidence" value="ECO:0007669"/>
    <property type="project" value="InterPro"/>
</dbReference>
<accession>A0A8A1M2C9</accession>
<dbReference type="FunFam" id="2.60.40.1180:FF:000037">
    <property type="entry name" value="Alpha-amylase A"/>
    <property type="match status" value="1"/>
</dbReference>
<evidence type="ECO:0000256" key="12">
    <source>
        <dbReference type="ARBA" id="ARBA00023295"/>
    </source>
</evidence>
<evidence type="ECO:0000256" key="2">
    <source>
        <dbReference type="ARBA" id="ARBA00001913"/>
    </source>
</evidence>
<dbReference type="PANTHER" id="PTHR10357">
    <property type="entry name" value="ALPHA-AMYLASE FAMILY MEMBER"/>
    <property type="match status" value="1"/>
</dbReference>
<evidence type="ECO:0000313" key="15">
    <source>
        <dbReference type="Proteomes" id="UP000663671"/>
    </source>
</evidence>
<comment type="cofactor">
    <cofactor evidence="2">
        <name>Ca(2+)</name>
        <dbReference type="ChEBI" id="CHEBI:29108"/>
    </cofactor>
</comment>
<dbReference type="Pfam" id="PF00128">
    <property type="entry name" value="Alpha-amylase"/>
    <property type="match status" value="1"/>
</dbReference>
<dbReference type="InterPro" id="IPR013780">
    <property type="entry name" value="Glyco_hydro_b"/>
</dbReference>
<proteinExistence type="inferred from homology"/>
<keyword evidence="11" id="KW-0119">Carbohydrate metabolism</keyword>
<dbReference type="PANTHER" id="PTHR10357:SF215">
    <property type="entry name" value="ALPHA-AMYLASE 1"/>
    <property type="match status" value="1"/>
</dbReference>
<dbReference type="GO" id="GO:0016052">
    <property type="term" value="P:carbohydrate catabolic process"/>
    <property type="evidence" value="ECO:0007669"/>
    <property type="project" value="InterPro"/>
</dbReference>
<dbReference type="SUPFAM" id="SSF51011">
    <property type="entry name" value="Glycosyl hydrolase domain"/>
    <property type="match status" value="1"/>
</dbReference>
<evidence type="ECO:0000256" key="4">
    <source>
        <dbReference type="ARBA" id="ARBA00012595"/>
    </source>
</evidence>
<evidence type="ECO:0000256" key="5">
    <source>
        <dbReference type="ARBA" id="ARBA00022723"/>
    </source>
</evidence>
<keyword evidence="12" id="KW-0326">Glycosidase</keyword>
<dbReference type="Pfam" id="PF09260">
    <property type="entry name" value="A_amylase_dom_C"/>
    <property type="match status" value="1"/>
</dbReference>
<dbReference type="Proteomes" id="UP000663671">
    <property type="component" value="Chromosome 4"/>
</dbReference>
<dbReference type="InterPro" id="IPR006047">
    <property type="entry name" value="GH13_cat_dom"/>
</dbReference>
<dbReference type="AlphaFoldDB" id="A0A8A1M2C9"/>
<evidence type="ECO:0000256" key="1">
    <source>
        <dbReference type="ARBA" id="ARBA00000548"/>
    </source>
</evidence>
<keyword evidence="8" id="KW-0106">Calcium</keyword>
<keyword evidence="6" id="KW-0732">Signal</keyword>
<reference evidence="14" key="1">
    <citation type="submission" date="2021-01" db="EMBL/GenBank/DDBJ databases">
        <title>Chromosome-level genome assembly of a human fungal pathogen reveals clustering of transcriptionally co-regulated genes.</title>
        <authorList>
            <person name="Voorhies M."/>
            <person name="Cohen S."/>
            <person name="Shea T.P."/>
            <person name="Petrus S."/>
            <person name="Munoz J.F."/>
            <person name="Poplawski S."/>
            <person name="Goldman W.E."/>
            <person name="Michael T."/>
            <person name="Cuomo C.A."/>
            <person name="Sil A."/>
            <person name="Beyhan S."/>
        </authorList>
    </citation>
    <scope>NUCLEOTIDE SEQUENCE</scope>
    <source>
        <strain evidence="14">WU24</strain>
    </source>
</reference>
<dbReference type="OrthoDB" id="204980at2759"/>
<dbReference type="SMART" id="SM00642">
    <property type="entry name" value="Aamy"/>
    <property type="match status" value="1"/>
</dbReference>
<evidence type="ECO:0000256" key="7">
    <source>
        <dbReference type="ARBA" id="ARBA00022801"/>
    </source>
</evidence>
<gene>
    <name evidence="14" type="primary">AMY3</name>
    <name evidence="14" type="ORF">I7I51_05409</name>
</gene>
<comment type="catalytic activity">
    <reaction evidence="1">
        <text>Endohydrolysis of (1-&gt;4)-alpha-D-glucosidic linkages in polysaccharides containing three or more (1-&gt;4)-alpha-linked D-glucose units.</text>
        <dbReference type="EC" id="3.2.1.1"/>
    </reaction>
</comment>
<keyword evidence="10" id="KW-0325">Glycoprotein</keyword>
<dbReference type="InterPro" id="IPR015340">
    <property type="entry name" value="A_amylase_C_dom"/>
</dbReference>
<evidence type="ECO:0000256" key="10">
    <source>
        <dbReference type="ARBA" id="ARBA00023180"/>
    </source>
</evidence>
<keyword evidence="9" id="KW-1015">Disulfide bond</keyword>
<dbReference type="VEuPathDB" id="FungiDB:I7I51_05409"/>
<sequence>MAKWAQQSSILAVSAFDVLQDGRSCRDEMGRVVIFECLFWLLQKLLLRQLQQSGVRNRYISFSRTGLQELMAPQLLHATLKIVDFAVGPGKESSRRYPSEPFLSQIGTLPNTFWKLDYIQKMGFTAIWITPVTKQFPERSGYGEAFHGYWQQDLYAVEPHLGSADDLRVLSAALHERGMYLMVDVVANHMMYRTFSTPGFPPLFPTILVGDIPEYLPFRPLLVLAVQNTLVLELTITAVDGLRIDTAKHVRKPFWKEFNFAAGVYSMGEVYHGDPGYACDYQNYIDGLVNYPIESRHSKVRKVGKVQTHLTSWLHKSLILHCQSYTNDLSLAKSVLVFTILADGIPIVYAGQEQHYSGGNDPYNREATWLSGYNTESPLFKLTAKANRIRKKAIADDANYLTYKNYPIYQDQNTIAMRKGFDGKQIITVLSNLGSGGASYTLQLGGTGYPAGMRVTDIYTCTSSVVASNGQLPVPMGAGEPRILYPSERLVGSGICV</sequence>
<dbReference type="InterPro" id="IPR017853">
    <property type="entry name" value="GH"/>
</dbReference>
<evidence type="ECO:0000256" key="3">
    <source>
        <dbReference type="ARBA" id="ARBA00008061"/>
    </source>
</evidence>
<evidence type="ECO:0000256" key="11">
    <source>
        <dbReference type="ARBA" id="ARBA00023277"/>
    </source>
</evidence>
<evidence type="ECO:0000259" key="13">
    <source>
        <dbReference type="SMART" id="SM00642"/>
    </source>
</evidence>
<dbReference type="Gene3D" id="2.60.40.1180">
    <property type="entry name" value="Golgi alpha-mannosidase II"/>
    <property type="match status" value="1"/>
</dbReference>
<evidence type="ECO:0000256" key="6">
    <source>
        <dbReference type="ARBA" id="ARBA00022729"/>
    </source>
</evidence>
<protein>
    <recommendedName>
        <fullName evidence="4">alpha-amylase</fullName>
        <ecNumber evidence="4">3.2.1.1</ecNumber>
    </recommendedName>
</protein>
<dbReference type="EC" id="3.2.1.1" evidence="4"/>
<name>A0A8A1M2C9_AJECA</name>
<evidence type="ECO:0000313" key="14">
    <source>
        <dbReference type="EMBL" id="QSS60608.1"/>
    </source>
</evidence>
<keyword evidence="5" id="KW-0479">Metal-binding</keyword>
<evidence type="ECO:0000256" key="8">
    <source>
        <dbReference type="ARBA" id="ARBA00022837"/>
    </source>
</evidence>
<comment type="similarity">
    <text evidence="3">Belongs to the glycosyl hydrolase 13 family.</text>
</comment>
<dbReference type="EMBL" id="CP069110">
    <property type="protein sequence ID" value="QSS60608.1"/>
    <property type="molecule type" value="Genomic_DNA"/>
</dbReference>
<dbReference type="GO" id="GO:0004556">
    <property type="term" value="F:alpha-amylase activity"/>
    <property type="evidence" value="ECO:0007669"/>
    <property type="project" value="UniProtKB-EC"/>
</dbReference>
<feature type="domain" description="Glycosyl hydrolase family 13 catalytic" evidence="13">
    <location>
        <begin position="85"/>
        <end position="390"/>
    </location>
</feature>
<evidence type="ECO:0000256" key="9">
    <source>
        <dbReference type="ARBA" id="ARBA00023157"/>
    </source>
</evidence>
<keyword evidence="7" id="KW-0378">Hydrolase</keyword>
<organism evidence="14 15">
    <name type="scientific">Ajellomyces capsulatus</name>
    <name type="common">Darling's disease fungus</name>
    <name type="synonym">Histoplasma capsulatum</name>
    <dbReference type="NCBI Taxonomy" id="5037"/>
    <lineage>
        <taxon>Eukaryota</taxon>
        <taxon>Fungi</taxon>
        <taxon>Dikarya</taxon>
        <taxon>Ascomycota</taxon>
        <taxon>Pezizomycotina</taxon>
        <taxon>Eurotiomycetes</taxon>
        <taxon>Eurotiomycetidae</taxon>
        <taxon>Onygenales</taxon>
        <taxon>Ajellomycetaceae</taxon>
        <taxon>Histoplasma</taxon>
    </lineage>
</organism>
<dbReference type="Gene3D" id="3.20.20.80">
    <property type="entry name" value="Glycosidases"/>
    <property type="match status" value="2"/>
</dbReference>
<dbReference type="SUPFAM" id="SSF51445">
    <property type="entry name" value="(Trans)glycosidases"/>
    <property type="match status" value="1"/>
</dbReference>